<gene>
    <name evidence="1 2" type="primary">LOC114346518</name>
</gene>
<evidence type="ECO:0000313" key="1">
    <source>
        <dbReference type="RefSeq" id="XP_028153055.1"/>
    </source>
</evidence>
<dbReference type="RefSeq" id="XP_028153056.1">
    <property type="nucleotide sequence ID" value="XM_028297255.1"/>
</dbReference>
<dbReference type="PANTHER" id="PTHR33936:SF24">
    <property type="entry name" value="C2H2-TYPE DOMAIN-CONTAINING PROTEIN"/>
    <property type="match status" value="1"/>
</dbReference>
<dbReference type="InterPro" id="IPR052797">
    <property type="entry name" value="RegFact_GeneExpr_CellDeath"/>
</dbReference>
<accession>A0A6P7HB34</accession>
<protein>
    <submittedName>
        <fullName evidence="1 2">Uncharacterized protein LOC114346518 isoform X1</fullName>
    </submittedName>
</protein>
<dbReference type="AlphaFoldDB" id="A0A6P7HB34"/>
<dbReference type="PANTHER" id="PTHR33936">
    <property type="entry name" value="PROTEIN CBG17840"/>
    <property type="match status" value="1"/>
</dbReference>
<reference evidence="1 2" key="1">
    <citation type="submission" date="2025-04" db="UniProtKB">
        <authorList>
            <consortium name="RefSeq"/>
        </authorList>
    </citation>
    <scope>IDENTIFICATION</scope>
    <source>
        <tissue evidence="1 2">Whole insect</tissue>
    </source>
</reference>
<name>A0A6P7HB34_DIAVI</name>
<proteinExistence type="predicted"/>
<sequence>MNINLIYVKKPKQQMKKKCPLCEYRSSLKKKLISHFEVNHDIQIIRSYTNFAKIEEFKEYLKTIEKNTKSRFVKKISTTNILKFDCNRSGEYVPIKNRNRALEMNGSNKINAFCPASLTVRINKNGTYQCEFLENHIGHTNDMGHFFLSEEDRNNFAVKIASKIPFDAILDNVRDAVEGDYVDRLHLLTKRDLYNIEKSFNLNSVRHCNDAVSVDSLVNEMSKEENNCVLFYKPQDSLSKDYSQLKKEDFILIIMNSVQCHLLKKYGSDCICLDGTHGTNGYNFELITLLVIDDMRQLFPCAFMITDY</sequence>
<evidence type="ECO:0000313" key="2">
    <source>
        <dbReference type="RefSeq" id="XP_028153056.1"/>
    </source>
</evidence>
<organism evidence="1">
    <name type="scientific">Diabrotica virgifera virgifera</name>
    <name type="common">western corn rootworm</name>
    <dbReference type="NCBI Taxonomy" id="50390"/>
    <lineage>
        <taxon>Eukaryota</taxon>
        <taxon>Metazoa</taxon>
        <taxon>Ecdysozoa</taxon>
        <taxon>Arthropoda</taxon>
        <taxon>Hexapoda</taxon>
        <taxon>Insecta</taxon>
        <taxon>Pterygota</taxon>
        <taxon>Neoptera</taxon>
        <taxon>Endopterygota</taxon>
        <taxon>Coleoptera</taxon>
        <taxon>Polyphaga</taxon>
        <taxon>Cucujiformia</taxon>
        <taxon>Chrysomeloidea</taxon>
        <taxon>Chrysomelidae</taxon>
        <taxon>Galerucinae</taxon>
        <taxon>Diabroticina</taxon>
        <taxon>Diabroticites</taxon>
        <taxon>Diabrotica</taxon>
    </lineage>
</organism>
<dbReference type="RefSeq" id="XP_028153055.1">
    <property type="nucleotide sequence ID" value="XM_028297254.1"/>
</dbReference>